<dbReference type="InterPro" id="IPR008918">
    <property type="entry name" value="HhH2"/>
</dbReference>
<dbReference type="GO" id="GO:0033567">
    <property type="term" value="P:DNA replication, Okazaki fragment processing"/>
    <property type="evidence" value="ECO:0007669"/>
    <property type="project" value="InterPro"/>
</dbReference>
<keyword evidence="1" id="KW-0540">Nuclease</keyword>
<evidence type="ECO:0000313" key="5">
    <source>
        <dbReference type="EMBL" id="CAA9240005.1"/>
    </source>
</evidence>
<protein>
    <submittedName>
        <fullName evidence="5">DNA polymerase I</fullName>
        <ecNumber evidence="5">2.7.7.7</ecNumber>
    </submittedName>
</protein>
<evidence type="ECO:0000259" key="4">
    <source>
        <dbReference type="SMART" id="SM00475"/>
    </source>
</evidence>
<dbReference type="InterPro" id="IPR020046">
    <property type="entry name" value="5-3_exonucl_a-hlix_arch_N"/>
</dbReference>
<dbReference type="EMBL" id="CADCTA010000064">
    <property type="protein sequence ID" value="CAA9240005.1"/>
    <property type="molecule type" value="Genomic_DNA"/>
</dbReference>
<organism evidence="5">
    <name type="scientific">uncultured Chthoniobacterales bacterium</name>
    <dbReference type="NCBI Taxonomy" id="1836801"/>
    <lineage>
        <taxon>Bacteria</taxon>
        <taxon>Pseudomonadati</taxon>
        <taxon>Verrucomicrobiota</taxon>
        <taxon>Spartobacteria</taxon>
        <taxon>Chthoniobacterales</taxon>
        <taxon>environmental samples</taxon>
    </lineage>
</organism>
<dbReference type="InterPro" id="IPR029060">
    <property type="entry name" value="PIN-like_dom_sf"/>
</dbReference>
<dbReference type="InterPro" id="IPR020045">
    <property type="entry name" value="DNA_polI_H3TH"/>
</dbReference>
<dbReference type="InterPro" id="IPR002421">
    <property type="entry name" value="5-3_exonuclease"/>
</dbReference>
<dbReference type="SUPFAM" id="SSF88723">
    <property type="entry name" value="PIN domain-like"/>
    <property type="match status" value="1"/>
</dbReference>
<accession>A0A6J4I477</accession>
<dbReference type="InterPro" id="IPR038969">
    <property type="entry name" value="FEN"/>
</dbReference>
<dbReference type="EC" id="2.7.7.7" evidence="5"/>
<dbReference type="SMART" id="SM00279">
    <property type="entry name" value="HhH2"/>
    <property type="match status" value="1"/>
</dbReference>
<dbReference type="SMART" id="SM00475">
    <property type="entry name" value="53EXOc"/>
    <property type="match status" value="1"/>
</dbReference>
<reference evidence="5" key="1">
    <citation type="submission" date="2020-02" db="EMBL/GenBank/DDBJ databases">
        <authorList>
            <person name="Meier V. D."/>
        </authorList>
    </citation>
    <scope>NUCLEOTIDE SEQUENCE</scope>
    <source>
        <strain evidence="5">AVDCRST_MAG42</strain>
    </source>
</reference>
<evidence type="ECO:0000256" key="2">
    <source>
        <dbReference type="ARBA" id="ARBA00022801"/>
    </source>
</evidence>
<dbReference type="InterPro" id="IPR036279">
    <property type="entry name" value="5-3_exonuclease_C_sf"/>
</dbReference>
<feature type="domain" description="5'-3' exonuclease" evidence="4">
    <location>
        <begin position="8"/>
        <end position="272"/>
    </location>
</feature>
<sequence>MLRYCGRVKLLLIDGHYYVYRSFFALPALNNSRGEPTNAILGFTKTVRRMLKDLQPEMGAVFWDEGLPQKRVELQPAYKETRKEMPLPMVPQLHFIREQLTGLMGFKNISLPNTEADDLMGCYAIAARRAGHEVILATNDKDLFQLVNEQVKVYTTAKADLATPKDTYALLGEEEVIAKWDVPPPMIGDVLAIAGDSIDNIPGVGIGRKAAAALLKEHGGLEALLNNIDKVKSVRSREKLAAAREQIVQNRKMVALDCDTPLPIPLDELRLRPDYPALLRACEEWELKSVLKEVHEEAAKAGVATQSELML</sequence>
<dbReference type="CDD" id="cd09859">
    <property type="entry name" value="PIN_53EXO"/>
    <property type="match status" value="1"/>
</dbReference>
<dbReference type="SUPFAM" id="SSF47807">
    <property type="entry name" value="5' to 3' exonuclease, C-terminal subdomain"/>
    <property type="match status" value="1"/>
</dbReference>
<keyword evidence="2" id="KW-0378">Hydrolase</keyword>
<dbReference type="GO" id="GO:0008409">
    <property type="term" value="F:5'-3' exonuclease activity"/>
    <property type="evidence" value="ECO:0007669"/>
    <property type="project" value="InterPro"/>
</dbReference>
<dbReference type="GO" id="GO:0017108">
    <property type="term" value="F:5'-flap endonuclease activity"/>
    <property type="evidence" value="ECO:0007669"/>
    <property type="project" value="InterPro"/>
</dbReference>
<evidence type="ECO:0000256" key="3">
    <source>
        <dbReference type="ARBA" id="ARBA00023125"/>
    </source>
</evidence>
<dbReference type="CDD" id="cd09898">
    <property type="entry name" value="H3TH_53EXO"/>
    <property type="match status" value="1"/>
</dbReference>
<dbReference type="FunFam" id="1.10.150.20:FF:000003">
    <property type="entry name" value="DNA polymerase I"/>
    <property type="match status" value="1"/>
</dbReference>
<dbReference type="PANTHER" id="PTHR42646:SF2">
    <property type="entry name" value="5'-3' EXONUCLEASE FAMILY PROTEIN"/>
    <property type="match status" value="1"/>
</dbReference>
<dbReference type="Gene3D" id="1.10.150.20">
    <property type="entry name" value="5' to 3' exonuclease, C-terminal subdomain"/>
    <property type="match status" value="1"/>
</dbReference>
<name>A0A6J4I477_9BACT</name>
<dbReference type="Pfam" id="PF01367">
    <property type="entry name" value="5_3_exonuc"/>
    <property type="match status" value="1"/>
</dbReference>
<proteinExistence type="predicted"/>
<keyword evidence="5" id="KW-0548">Nucleotidyltransferase</keyword>
<dbReference type="PANTHER" id="PTHR42646">
    <property type="entry name" value="FLAP ENDONUCLEASE XNI"/>
    <property type="match status" value="1"/>
</dbReference>
<dbReference type="AlphaFoldDB" id="A0A6J4I477"/>
<dbReference type="Gene3D" id="3.40.50.1010">
    <property type="entry name" value="5'-nuclease"/>
    <property type="match status" value="1"/>
</dbReference>
<dbReference type="GO" id="GO:0003677">
    <property type="term" value="F:DNA binding"/>
    <property type="evidence" value="ECO:0007669"/>
    <property type="project" value="UniProtKB-KW"/>
</dbReference>
<dbReference type="GO" id="GO:0003887">
    <property type="term" value="F:DNA-directed DNA polymerase activity"/>
    <property type="evidence" value="ECO:0007669"/>
    <property type="project" value="UniProtKB-EC"/>
</dbReference>
<keyword evidence="3" id="KW-0238">DNA-binding</keyword>
<dbReference type="Pfam" id="PF02739">
    <property type="entry name" value="5_3_exonuc_N"/>
    <property type="match status" value="1"/>
</dbReference>
<keyword evidence="5" id="KW-0808">Transferase</keyword>
<evidence type="ECO:0000256" key="1">
    <source>
        <dbReference type="ARBA" id="ARBA00022722"/>
    </source>
</evidence>
<gene>
    <name evidence="5" type="ORF">AVDCRST_MAG42-1658</name>
</gene>